<protein>
    <recommendedName>
        <fullName evidence="4">Terminase small subunit</fullName>
    </recommendedName>
</protein>
<evidence type="ECO:0000313" key="3">
    <source>
        <dbReference type="Proteomes" id="UP000247485"/>
    </source>
</evidence>
<reference evidence="2 3" key="1">
    <citation type="submission" date="2018-05" db="EMBL/GenBank/DDBJ databases">
        <title>Freshwater and sediment microbial communities from various areas in North America, analyzing microbe dynamics in response to fracking.</title>
        <authorList>
            <person name="Lamendella R."/>
        </authorList>
    </citation>
    <scope>NUCLEOTIDE SEQUENCE [LARGE SCALE GENOMIC DNA]</scope>
    <source>
        <strain evidence="2 3">67</strain>
    </source>
</reference>
<feature type="compositionally biased region" description="Polar residues" evidence="1">
    <location>
        <begin position="175"/>
        <end position="184"/>
    </location>
</feature>
<dbReference type="EMBL" id="QJJG01000010">
    <property type="protein sequence ID" value="PXW44102.1"/>
    <property type="molecule type" value="Genomic_DNA"/>
</dbReference>
<name>A0A318FQ28_KLEOX</name>
<dbReference type="RefSeq" id="WP_110274797.1">
    <property type="nucleotide sequence ID" value="NZ_QJJG01000010.1"/>
</dbReference>
<dbReference type="AlphaFoldDB" id="A0A318FQ28"/>
<proteinExistence type="predicted"/>
<feature type="region of interest" description="Disordered" evidence="1">
    <location>
        <begin position="157"/>
        <end position="184"/>
    </location>
</feature>
<sequence length="184" mass="20197">MLNQASNCRTGQPAPEKAITDAGDDEDVQNTDDDDNCADRPETKRQNGKGNPHPVCRFVERNTAAVKHRGYAKYLDADGLIDDARMALINELVFTRARALSVTTSLKRMFADMEEAEIVELRVESYGKILKAEEALDRNIGRIESIERTLDVYAATTPMTSDRPGYPAEAESATEKGTGSGVES</sequence>
<feature type="compositionally biased region" description="Polar residues" evidence="1">
    <location>
        <begin position="1"/>
        <end position="10"/>
    </location>
</feature>
<organism evidence="2 3">
    <name type="scientific">Klebsiella oxytoca</name>
    <dbReference type="NCBI Taxonomy" id="571"/>
    <lineage>
        <taxon>Bacteria</taxon>
        <taxon>Pseudomonadati</taxon>
        <taxon>Pseudomonadota</taxon>
        <taxon>Gammaproteobacteria</taxon>
        <taxon>Enterobacterales</taxon>
        <taxon>Enterobacteriaceae</taxon>
        <taxon>Klebsiella/Raoultella group</taxon>
        <taxon>Klebsiella</taxon>
    </lineage>
</organism>
<feature type="region of interest" description="Disordered" evidence="1">
    <location>
        <begin position="1"/>
        <end position="55"/>
    </location>
</feature>
<gene>
    <name evidence="2" type="ORF">DET57_110217</name>
</gene>
<accession>A0A318FQ28</accession>
<feature type="compositionally biased region" description="Acidic residues" evidence="1">
    <location>
        <begin position="22"/>
        <end position="36"/>
    </location>
</feature>
<evidence type="ECO:0008006" key="4">
    <source>
        <dbReference type="Google" id="ProtNLM"/>
    </source>
</evidence>
<evidence type="ECO:0000256" key="1">
    <source>
        <dbReference type="SAM" id="MobiDB-lite"/>
    </source>
</evidence>
<evidence type="ECO:0000313" key="2">
    <source>
        <dbReference type="EMBL" id="PXW44102.1"/>
    </source>
</evidence>
<dbReference type="Proteomes" id="UP000247485">
    <property type="component" value="Unassembled WGS sequence"/>
</dbReference>
<comment type="caution">
    <text evidence="2">The sequence shown here is derived from an EMBL/GenBank/DDBJ whole genome shotgun (WGS) entry which is preliminary data.</text>
</comment>